<dbReference type="InParanoid" id="A0A200QKS1"/>
<dbReference type="FunCoup" id="A0A200QKS1">
    <property type="interactions" value="91"/>
</dbReference>
<protein>
    <submittedName>
        <fullName evidence="5">Monooxygenase</fullName>
    </submittedName>
</protein>
<dbReference type="InterPro" id="IPR002938">
    <property type="entry name" value="FAD-bd"/>
</dbReference>
<gene>
    <name evidence="5" type="ORF">BVC80_1745g28</name>
</gene>
<evidence type="ECO:0000259" key="4">
    <source>
        <dbReference type="Pfam" id="PF01494"/>
    </source>
</evidence>
<evidence type="ECO:0000256" key="3">
    <source>
        <dbReference type="ARBA" id="ARBA00024018"/>
    </source>
</evidence>
<dbReference type="Pfam" id="PF01494">
    <property type="entry name" value="FAD_binding_3"/>
    <property type="match status" value="1"/>
</dbReference>
<keyword evidence="2 5" id="KW-0503">Monooxygenase</keyword>
<keyword evidence="1" id="KW-0560">Oxidoreductase</keyword>
<dbReference type="SUPFAM" id="SSF51905">
    <property type="entry name" value="FAD/NAD(P)-binding domain"/>
    <property type="match status" value="1"/>
</dbReference>
<dbReference type="EMBL" id="MVGT01001736">
    <property type="protein sequence ID" value="OVA11012.1"/>
    <property type="molecule type" value="Genomic_DNA"/>
</dbReference>
<evidence type="ECO:0000256" key="2">
    <source>
        <dbReference type="ARBA" id="ARBA00023033"/>
    </source>
</evidence>
<dbReference type="PANTHER" id="PTHR45934">
    <property type="entry name" value="FAD/NAD(P)-BINDING OXIDOREDUCTASE FAMILY PROTEIN"/>
    <property type="match status" value="1"/>
</dbReference>
<proteinExistence type="inferred from homology"/>
<dbReference type="InterPro" id="IPR044560">
    <property type="entry name" value="MOase"/>
</dbReference>
<name>A0A200QKS1_MACCD</name>
<evidence type="ECO:0000313" key="5">
    <source>
        <dbReference type="EMBL" id="OVA11012.1"/>
    </source>
</evidence>
<reference evidence="5 6" key="1">
    <citation type="journal article" date="2017" name="Mol. Plant">
        <title>The Genome of Medicinal Plant Macleaya cordata Provides New Insights into Benzylisoquinoline Alkaloids Metabolism.</title>
        <authorList>
            <person name="Liu X."/>
            <person name="Liu Y."/>
            <person name="Huang P."/>
            <person name="Ma Y."/>
            <person name="Qing Z."/>
            <person name="Tang Q."/>
            <person name="Cao H."/>
            <person name="Cheng P."/>
            <person name="Zheng Y."/>
            <person name="Yuan Z."/>
            <person name="Zhou Y."/>
            <person name="Liu J."/>
            <person name="Tang Z."/>
            <person name="Zhuo Y."/>
            <person name="Zhang Y."/>
            <person name="Yu L."/>
            <person name="Huang J."/>
            <person name="Yang P."/>
            <person name="Peng Q."/>
            <person name="Zhang J."/>
            <person name="Jiang W."/>
            <person name="Zhang Z."/>
            <person name="Lin K."/>
            <person name="Ro D.K."/>
            <person name="Chen X."/>
            <person name="Xiong X."/>
            <person name="Shang Y."/>
            <person name="Huang S."/>
            <person name="Zeng J."/>
        </authorList>
    </citation>
    <scope>NUCLEOTIDE SEQUENCE [LARGE SCALE GENOMIC DNA]</scope>
    <source>
        <strain evidence="6">cv. BLH2017</strain>
        <tissue evidence="5">Root</tissue>
    </source>
</reference>
<dbReference type="AlphaFoldDB" id="A0A200QKS1"/>
<evidence type="ECO:0000313" key="6">
    <source>
        <dbReference type="Proteomes" id="UP000195402"/>
    </source>
</evidence>
<dbReference type="GO" id="GO:0004497">
    <property type="term" value="F:monooxygenase activity"/>
    <property type="evidence" value="ECO:0007669"/>
    <property type="project" value="UniProtKB-KW"/>
</dbReference>
<evidence type="ECO:0000256" key="1">
    <source>
        <dbReference type="ARBA" id="ARBA00023002"/>
    </source>
</evidence>
<dbReference type="PANTHER" id="PTHR45934:SF2">
    <property type="entry name" value="MONOOXYGENASE 1"/>
    <property type="match status" value="1"/>
</dbReference>
<dbReference type="OMA" id="NIHAGAI"/>
<dbReference type="Gene3D" id="3.50.50.60">
    <property type="entry name" value="FAD/NAD(P)-binding domain"/>
    <property type="match status" value="1"/>
</dbReference>
<accession>A0A200QKS1</accession>
<comment type="caution">
    <text evidence="5">The sequence shown here is derived from an EMBL/GenBank/DDBJ whole genome shotgun (WGS) entry which is preliminary data.</text>
</comment>
<dbReference type="Proteomes" id="UP000195402">
    <property type="component" value="Unassembled WGS sequence"/>
</dbReference>
<organism evidence="5 6">
    <name type="scientific">Macleaya cordata</name>
    <name type="common">Five-seeded plume-poppy</name>
    <name type="synonym">Bocconia cordata</name>
    <dbReference type="NCBI Taxonomy" id="56857"/>
    <lineage>
        <taxon>Eukaryota</taxon>
        <taxon>Viridiplantae</taxon>
        <taxon>Streptophyta</taxon>
        <taxon>Embryophyta</taxon>
        <taxon>Tracheophyta</taxon>
        <taxon>Spermatophyta</taxon>
        <taxon>Magnoliopsida</taxon>
        <taxon>Ranunculales</taxon>
        <taxon>Papaveraceae</taxon>
        <taxon>Papaveroideae</taxon>
        <taxon>Macleaya</taxon>
    </lineage>
</organism>
<dbReference type="OrthoDB" id="47494at2759"/>
<comment type="similarity">
    <text evidence="3">Belongs to the 3-hydroxybenzoate 6-hydroxylase family.</text>
</comment>
<sequence>MVVIVCDGVNSIVSELLDLKPTRVYSTWGVRGFTSYPSGHGFSNEVIRMMRDNMIVGRMPVDDNLVYWFVARQWPSSDDSRVSKEPELIKRATVESIMDFPTEMVEIVKNGDTESVTLTKLRYRAPWDLLRGSFRKGTVIVAGDAMHAMGPFLGQGGSAALEDAIVLARNLAQELCITGSKGIEQRIMQVRVEAAMDRYVKERRMRLLMLSTQTYLIGKLLEATSPSTKLLNAIFLVVFFGKSLSHAQYNCGRL</sequence>
<feature type="domain" description="FAD-binding" evidence="4">
    <location>
        <begin position="3"/>
        <end position="176"/>
    </location>
</feature>
<dbReference type="InterPro" id="IPR036188">
    <property type="entry name" value="FAD/NAD-bd_sf"/>
</dbReference>
<dbReference type="STRING" id="56857.A0A200QKS1"/>
<keyword evidence="6" id="KW-1185">Reference proteome</keyword>
<dbReference type="GO" id="GO:0071949">
    <property type="term" value="F:FAD binding"/>
    <property type="evidence" value="ECO:0007669"/>
    <property type="project" value="InterPro"/>
</dbReference>